<name>A0ABT5MUE8_9BURK</name>
<gene>
    <name evidence="2" type="ORF">PSQ40_03745</name>
</gene>
<comment type="caution">
    <text evidence="2">The sequence shown here is derived from an EMBL/GenBank/DDBJ whole genome shotgun (WGS) entry which is preliminary data.</text>
</comment>
<evidence type="ECO:0000313" key="3">
    <source>
        <dbReference type="Proteomes" id="UP001528673"/>
    </source>
</evidence>
<dbReference type="Pfam" id="PF02627">
    <property type="entry name" value="CMD"/>
    <property type="match status" value="1"/>
</dbReference>
<keyword evidence="3" id="KW-1185">Reference proteome</keyword>
<accession>A0ABT5MUE8</accession>
<evidence type="ECO:0000259" key="1">
    <source>
        <dbReference type="Pfam" id="PF02627"/>
    </source>
</evidence>
<feature type="domain" description="Carboxymuconolactone decarboxylase-like" evidence="1">
    <location>
        <begin position="44"/>
        <end position="124"/>
    </location>
</feature>
<dbReference type="InterPro" id="IPR029032">
    <property type="entry name" value="AhpD-like"/>
</dbReference>
<dbReference type="NCBIfam" id="TIGR00778">
    <property type="entry name" value="ahpD_dom"/>
    <property type="match status" value="1"/>
</dbReference>
<protein>
    <submittedName>
        <fullName evidence="2">Carboxymuconolactone decarboxylase family protein</fullName>
    </submittedName>
</protein>
<organism evidence="2 3">
    <name type="scientific">Curvibacter cyanobacteriorum</name>
    <dbReference type="NCBI Taxonomy" id="3026422"/>
    <lineage>
        <taxon>Bacteria</taxon>
        <taxon>Pseudomonadati</taxon>
        <taxon>Pseudomonadota</taxon>
        <taxon>Betaproteobacteria</taxon>
        <taxon>Burkholderiales</taxon>
        <taxon>Comamonadaceae</taxon>
        <taxon>Curvibacter</taxon>
    </lineage>
</organism>
<dbReference type="PANTHER" id="PTHR35446">
    <property type="entry name" value="SI:CH211-175M2.5"/>
    <property type="match status" value="1"/>
</dbReference>
<dbReference type="RefSeq" id="WP_273948931.1">
    <property type="nucleotide sequence ID" value="NZ_JAQSIP010000002.1"/>
</dbReference>
<reference evidence="2 3" key="1">
    <citation type="submission" date="2023-02" db="EMBL/GenBank/DDBJ databases">
        <title>Bacterial whole genomic sequence of Curvibacter sp. HBC61.</title>
        <authorList>
            <person name="Le V."/>
            <person name="Ko S.-R."/>
            <person name="Ahn C.-Y."/>
            <person name="Oh H.-M."/>
        </authorList>
    </citation>
    <scope>NUCLEOTIDE SEQUENCE [LARGE SCALE GENOMIC DNA]</scope>
    <source>
        <strain evidence="2 3">HBC61</strain>
    </source>
</reference>
<dbReference type="SUPFAM" id="SSF69118">
    <property type="entry name" value="AhpD-like"/>
    <property type="match status" value="1"/>
</dbReference>
<dbReference type="EMBL" id="JAQSIP010000002">
    <property type="protein sequence ID" value="MDD0837678.1"/>
    <property type="molecule type" value="Genomic_DNA"/>
</dbReference>
<evidence type="ECO:0000313" key="2">
    <source>
        <dbReference type="EMBL" id="MDD0837678.1"/>
    </source>
</evidence>
<dbReference type="InterPro" id="IPR003779">
    <property type="entry name" value="CMD-like"/>
</dbReference>
<dbReference type="PANTHER" id="PTHR35446:SF3">
    <property type="entry name" value="CMD DOMAIN-CONTAINING PROTEIN"/>
    <property type="match status" value="1"/>
</dbReference>
<dbReference type="InterPro" id="IPR004675">
    <property type="entry name" value="AhpD_core"/>
</dbReference>
<proteinExistence type="predicted"/>
<dbReference type="Gene3D" id="1.20.1290.10">
    <property type="entry name" value="AhpD-like"/>
    <property type="match status" value="1"/>
</dbReference>
<sequence length="182" mass="19306">MSRLSIPTFEQAHAAAQPLLSAVQKQLGVLPNLMKLAGHSPAGLEGYLALSGALAKGQLSVQLRERIALTVAEFNGCDYCLSVHSYLAANAVKIPAREIEAARDGRSEDARTHAALQFARRVAESRGRVADADLTTLRSAGFDEAAVVEIVLNVALNGLTNYLNNVAATDIDFPVVQARQAA</sequence>
<dbReference type="Proteomes" id="UP001528673">
    <property type="component" value="Unassembled WGS sequence"/>
</dbReference>